<proteinExistence type="inferred from homology"/>
<feature type="transmembrane region" description="Helical" evidence="7">
    <location>
        <begin position="128"/>
        <end position="150"/>
    </location>
</feature>
<dbReference type="EMBL" id="WHNY01000095">
    <property type="protein sequence ID" value="NOU69819.1"/>
    <property type="molecule type" value="Genomic_DNA"/>
</dbReference>
<evidence type="ECO:0000256" key="3">
    <source>
        <dbReference type="ARBA" id="ARBA00022475"/>
    </source>
</evidence>
<feature type="transmembrane region" description="Helical" evidence="7">
    <location>
        <begin position="99"/>
        <end position="119"/>
    </location>
</feature>
<comment type="subcellular location">
    <subcellularLocation>
        <location evidence="1 7">Cell membrane</location>
        <topology evidence="1 7">Multi-pass membrane protein</topology>
    </subcellularLocation>
</comment>
<dbReference type="Proteomes" id="UP000653578">
    <property type="component" value="Unassembled WGS sequence"/>
</dbReference>
<comment type="caution">
    <text evidence="9">The sequence shown here is derived from an EMBL/GenBank/DDBJ whole genome shotgun (WGS) entry which is preliminary data.</text>
</comment>
<name>A0ABX1XNE5_9BACL</name>
<evidence type="ECO:0000259" key="8">
    <source>
        <dbReference type="PROSITE" id="PS50928"/>
    </source>
</evidence>
<organism evidence="9 10">
    <name type="scientific">Paenibacillus plantarum</name>
    <dbReference type="NCBI Taxonomy" id="2654975"/>
    <lineage>
        <taxon>Bacteria</taxon>
        <taxon>Bacillati</taxon>
        <taxon>Bacillota</taxon>
        <taxon>Bacilli</taxon>
        <taxon>Bacillales</taxon>
        <taxon>Paenibacillaceae</taxon>
        <taxon>Paenibacillus</taxon>
    </lineage>
</organism>
<protein>
    <submittedName>
        <fullName evidence="9">ABC transporter permease subunit</fullName>
    </submittedName>
</protein>
<accession>A0ABX1XNE5</accession>
<dbReference type="CDD" id="cd06261">
    <property type="entry name" value="TM_PBP2"/>
    <property type="match status" value="1"/>
</dbReference>
<dbReference type="Pfam" id="PF00528">
    <property type="entry name" value="BPD_transp_1"/>
    <property type="match status" value="1"/>
</dbReference>
<dbReference type="InterPro" id="IPR000515">
    <property type="entry name" value="MetI-like"/>
</dbReference>
<feature type="transmembrane region" description="Helical" evidence="7">
    <location>
        <begin position="261"/>
        <end position="282"/>
    </location>
</feature>
<dbReference type="Gene3D" id="1.10.3720.10">
    <property type="entry name" value="MetI-like"/>
    <property type="match status" value="1"/>
</dbReference>
<evidence type="ECO:0000256" key="1">
    <source>
        <dbReference type="ARBA" id="ARBA00004651"/>
    </source>
</evidence>
<keyword evidence="3" id="KW-1003">Cell membrane</keyword>
<feature type="transmembrane region" description="Helical" evidence="7">
    <location>
        <begin position="28"/>
        <end position="50"/>
    </location>
</feature>
<sequence length="297" mass="33750">MGRAEEMGALLIAKQSTKPFIAKNRLSIATLAYSFFVFIVALMMLFPFLFMISASLKTTAQAFNEPLKHMIPEQIYWGNYRTLLTSPNYFRWIGNSLKVVALSILLRGIVVTMAAYAFARLNFKGRNVLLFISLSTLAIPPDTTIVARFLIYKYMHLINTHWVLIIPAVFDVFFLFLLRQFFMGIPKELTEAAIIDGCSHYRVYFRIILPLAVPALMTMIVFSFVYIWNDYASPFIFISSEKKQMVTVGLQYFSTQYGSNYSLQMAGASIVILLPVLLFVFAQKFFVEGITSSGIKG</sequence>
<keyword evidence="2 7" id="KW-0813">Transport</keyword>
<evidence type="ECO:0000256" key="5">
    <source>
        <dbReference type="ARBA" id="ARBA00022989"/>
    </source>
</evidence>
<feature type="domain" description="ABC transmembrane type-1" evidence="8">
    <location>
        <begin position="93"/>
        <end position="282"/>
    </location>
</feature>
<keyword evidence="10" id="KW-1185">Reference proteome</keyword>
<dbReference type="PANTHER" id="PTHR43744:SF12">
    <property type="entry name" value="ABC TRANSPORTER PERMEASE PROTEIN MG189-RELATED"/>
    <property type="match status" value="1"/>
</dbReference>
<evidence type="ECO:0000313" key="10">
    <source>
        <dbReference type="Proteomes" id="UP000653578"/>
    </source>
</evidence>
<feature type="transmembrane region" description="Helical" evidence="7">
    <location>
        <begin position="203"/>
        <end position="228"/>
    </location>
</feature>
<comment type="similarity">
    <text evidence="7">Belongs to the binding-protein-dependent transport system permease family.</text>
</comment>
<evidence type="ECO:0000256" key="6">
    <source>
        <dbReference type="ARBA" id="ARBA00023136"/>
    </source>
</evidence>
<evidence type="ECO:0000313" key="9">
    <source>
        <dbReference type="EMBL" id="NOU69819.1"/>
    </source>
</evidence>
<feature type="transmembrane region" description="Helical" evidence="7">
    <location>
        <begin position="162"/>
        <end position="182"/>
    </location>
</feature>
<dbReference type="SUPFAM" id="SSF161098">
    <property type="entry name" value="MetI-like"/>
    <property type="match status" value="1"/>
</dbReference>
<reference evidence="9 10" key="1">
    <citation type="submission" date="2019-10" db="EMBL/GenBank/DDBJ databases">
        <title>Description of Paenibacillus humi sp. nov.</title>
        <authorList>
            <person name="Carlier A."/>
            <person name="Qi S."/>
        </authorList>
    </citation>
    <scope>NUCLEOTIDE SEQUENCE [LARGE SCALE GENOMIC DNA]</scope>
    <source>
        <strain evidence="9 10">LMG 31461</strain>
    </source>
</reference>
<keyword evidence="4 7" id="KW-0812">Transmembrane</keyword>
<evidence type="ECO:0000256" key="7">
    <source>
        <dbReference type="RuleBase" id="RU363032"/>
    </source>
</evidence>
<dbReference type="PROSITE" id="PS50928">
    <property type="entry name" value="ABC_TM1"/>
    <property type="match status" value="1"/>
</dbReference>
<gene>
    <name evidence="9" type="ORF">GC096_38040</name>
</gene>
<keyword evidence="5 7" id="KW-1133">Transmembrane helix</keyword>
<dbReference type="PANTHER" id="PTHR43744">
    <property type="entry name" value="ABC TRANSPORTER PERMEASE PROTEIN MG189-RELATED-RELATED"/>
    <property type="match status" value="1"/>
</dbReference>
<dbReference type="InterPro" id="IPR035906">
    <property type="entry name" value="MetI-like_sf"/>
</dbReference>
<keyword evidence="6 7" id="KW-0472">Membrane</keyword>
<evidence type="ECO:0000256" key="2">
    <source>
        <dbReference type="ARBA" id="ARBA00022448"/>
    </source>
</evidence>
<evidence type="ECO:0000256" key="4">
    <source>
        <dbReference type="ARBA" id="ARBA00022692"/>
    </source>
</evidence>